<evidence type="ECO:0000313" key="3">
    <source>
        <dbReference type="Proteomes" id="UP000321424"/>
    </source>
</evidence>
<keyword evidence="2" id="KW-0378">Hydrolase</keyword>
<comment type="caution">
    <text evidence="2">The sequence shown here is derived from an EMBL/GenBank/DDBJ whole genome shotgun (WGS) entry which is preliminary data.</text>
</comment>
<dbReference type="OrthoDB" id="8418909at2"/>
<keyword evidence="2" id="KW-0031">Aminopeptidase</keyword>
<dbReference type="AlphaFoldDB" id="A0A511M9E8"/>
<dbReference type="RefSeq" id="WP_147129073.1">
    <property type="nucleotide sequence ID" value="NZ_BJXA01000005.1"/>
</dbReference>
<reference evidence="2 3" key="1">
    <citation type="submission" date="2019-07" db="EMBL/GenBank/DDBJ databases">
        <title>Whole genome shotgun sequence of Nocardia ninae NBRC 108245.</title>
        <authorList>
            <person name="Hosoyama A."/>
            <person name="Uohara A."/>
            <person name="Ohji S."/>
            <person name="Ichikawa N."/>
        </authorList>
    </citation>
    <scope>NUCLEOTIDE SEQUENCE [LARGE SCALE GENOMIC DNA]</scope>
    <source>
        <strain evidence="2 3">NBRC 108245</strain>
    </source>
</reference>
<organism evidence="2 3">
    <name type="scientific">Nocardia ninae NBRC 108245</name>
    <dbReference type="NCBI Taxonomy" id="1210091"/>
    <lineage>
        <taxon>Bacteria</taxon>
        <taxon>Bacillati</taxon>
        <taxon>Actinomycetota</taxon>
        <taxon>Actinomycetes</taxon>
        <taxon>Mycobacteriales</taxon>
        <taxon>Nocardiaceae</taxon>
        <taxon>Nocardia</taxon>
    </lineage>
</organism>
<protein>
    <submittedName>
        <fullName evidence="2">Aminopeptidase</fullName>
    </submittedName>
</protein>
<dbReference type="InterPro" id="IPR036005">
    <property type="entry name" value="Creatinase/aminopeptidase-like"/>
</dbReference>
<proteinExistence type="predicted"/>
<gene>
    <name evidence="2" type="ORF">NN4_13560</name>
</gene>
<accession>A0A511M9E8</accession>
<dbReference type="EMBL" id="BJXA01000005">
    <property type="protein sequence ID" value="GEM36837.1"/>
    <property type="molecule type" value="Genomic_DNA"/>
</dbReference>
<dbReference type="Proteomes" id="UP000321424">
    <property type="component" value="Unassembled WGS sequence"/>
</dbReference>
<dbReference type="SUPFAM" id="SSF55920">
    <property type="entry name" value="Creatinase/aminopeptidase"/>
    <property type="match status" value="1"/>
</dbReference>
<keyword evidence="3" id="KW-1185">Reference proteome</keyword>
<feature type="domain" description="Peptidase M24" evidence="1">
    <location>
        <begin position="17"/>
        <end position="177"/>
    </location>
</feature>
<dbReference type="Gene3D" id="3.90.230.10">
    <property type="entry name" value="Creatinase/methionine aminopeptidase superfamily"/>
    <property type="match status" value="1"/>
</dbReference>
<dbReference type="GO" id="GO:0004177">
    <property type="term" value="F:aminopeptidase activity"/>
    <property type="evidence" value="ECO:0007669"/>
    <property type="project" value="UniProtKB-KW"/>
</dbReference>
<evidence type="ECO:0000259" key="1">
    <source>
        <dbReference type="Pfam" id="PF00557"/>
    </source>
</evidence>
<dbReference type="Pfam" id="PF00557">
    <property type="entry name" value="Peptidase_M24"/>
    <property type="match status" value="1"/>
</dbReference>
<sequence length="250" mass="27826">METDVAEAERVSALLAAEAKAVALFDEVVRRGIIAPGMRESAVSDAVRDLADEMFGTRRYWHKRIVRSGSNTLEPYSANPSDREIGADDICFLDFGPIFAEWEADFGRTFVLGDDPAKLALRDALEPLWEQGRAYFEAHPDITGDQLYTYVSHQAAEQGWELTAEIAGHLVGEFPHKQISGTELTSYVAAGSTVPMRRLDPKGRICHWILEIHLVDRAHSIGGFFEQLLDLRPAVDQATASSWPRFEPTP</sequence>
<dbReference type="InterPro" id="IPR000994">
    <property type="entry name" value="Pept_M24"/>
</dbReference>
<keyword evidence="2" id="KW-0645">Protease</keyword>
<name>A0A511M9E8_9NOCA</name>
<evidence type="ECO:0000313" key="2">
    <source>
        <dbReference type="EMBL" id="GEM36837.1"/>
    </source>
</evidence>